<feature type="domain" description="Rubrerythrin diiron-binding" evidence="1">
    <location>
        <begin position="12"/>
        <end position="62"/>
    </location>
</feature>
<dbReference type="Gene3D" id="1.20.1260.10">
    <property type="match status" value="1"/>
</dbReference>
<dbReference type="InterPro" id="IPR009078">
    <property type="entry name" value="Ferritin-like_SF"/>
</dbReference>
<dbReference type="GO" id="GO:0016491">
    <property type="term" value="F:oxidoreductase activity"/>
    <property type="evidence" value="ECO:0007669"/>
    <property type="project" value="InterPro"/>
</dbReference>
<dbReference type="SUPFAM" id="SSF47240">
    <property type="entry name" value="Ferritin-like"/>
    <property type="match status" value="1"/>
</dbReference>
<evidence type="ECO:0000259" key="1">
    <source>
        <dbReference type="Pfam" id="PF02915"/>
    </source>
</evidence>
<dbReference type="Pfam" id="PF02915">
    <property type="entry name" value="Rubrerythrin"/>
    <property type="match status" value="1"/>
</dbReference>
<dbReference type="Proteomes" id="UP000297714">
    <property type="component" value="Unassembled WGS sequence"/>
</dbReference>
<dbReference type="GO" id="GO:0046872">
    <property type="term" value="F:metal ion binding"/>
    <property type="evidence" value="ECO:0007669"/>
    <property type="project" value="InterPro"/>
</dbReference>
<accession>A0A4Z0YGI9</accession>
<dbReference type="AlphaFoldDB" id="A0A4Z0YGI9"/>
<comment type="caution">
    <text evidence="2">The sequence shown here is derived from an EMBL/GenBank/DDBJ whole genome shotgun (WGS) entry which is preliminary data.</text>
</comment>
<dbReference type="EMBL" id="SRMQ01000001">
    <property type="protein sequence ID" value="TGJ78030.1"/>
    <property type="molecule type" value="Genomic_DNA"/>
</dbReference>
<organism evidence="2 3">
    <name type="scientific">Caproiciproducens galactitolivorans</name>
    <dbReference type="NCBI Taxonomy" id="642589"/>
    <lineage>
        <taxon>Bacteria</taxon>
        <taxon>Bacillati</taxon>
        <taxon>Bacillota</taxon>
        <taxon>Clostridia</taxon>
        <taxon>Eubacteriales</taxon>
        <taxon>Acutalibacteraceae</taxon>
        <taxon>Caproiciproducens</taxon>
    </lineage>
</organism>
<sequence length="137" mass="16161">MEMSVIQKLQTYINAEENDATLYKELAKIAPSETDRQLLIEFSEDEQSHADEFKRIYRAMTGRSYNPIVQPIVLKNPYYDILRDRVLDESGDFRKYGEQYLLTTQNDTLKNAYYRAKMDENVHALRLLYLISLQHSS</sequence>
<gene>
    <name evidence="2" type="ORF">CAGA_04410</name>
</gene>
<dbReference type="InterPro" id="IPR012347">
    <property type="entry name" value="Ferritin-like"/>
</dbReference>
<name>A0A4Z0YGI9_9FIRM</name>
<protein>
    <submittedName>
        <fullName evidence="2">Rubrerythrin</fullName>
    </submittedName>
</protein>
<dbReference type="RefSeq" id="WP_135657237.1">
    <property type="nucleotide sequence ID" value="NZ_JAJUFJ010000001.1"/>
</dbReference>
<evidence type="ECO:0000313" key="2">
    <source>
        <dbReference type="EMBL" id="TGJ78030.1"/>
    </source>
</evidence>
<reference evidence="2 3" key="1">
    <citation type="submission" date="2019-04" db="EMBL/GenBank/DDBJ databases">
        <authorList>
            <person name="Poehlein A."/>
            <person name="Bengelsdorf F.R."/>
            <person name="Duerre P."/>
            <person name="Daniel R."/>
        </authorList>
    </citation>
    <scope>NUCLEOTIDE SEQUENCE [LARGE SCALE GENOMIC DNA]</scope>
    <source>
        <strain evidence="2 3">BS-1</strain>
    </source>
</reference>
<dbReference type="InterPro" id="IPR003251">
    <property type="entry name" value="Rr_diiron-bd_dom"/>
</dbReference>
<keyword evidence="3" id="KW-1185">Reference proteome</keyword>
<evidence type="ECO:0000313" key="3">
    <source>
        <dbReference type="Proteomes" id="UP000297714"/>
    </source>
</evidence>
<dbReference type="OrthoDB" id="573482at2"/>
<proteinExistence type="predicted"/>